<dbReference type="GO" id="GO:0005886">
    <property type="term" value="C:plasma membrane"/>
    <property type="evidence" value="ECO:0007669"/>
    <property type="project" value="TreeGrafter"/>
</dbReference>
<evidence type="ECO:0000313" key="8">
    <source>
        <dbReference type="Proteomes" id="UP000663829"/>
    </source>
</evidence>
<evidence type="ECO:0000313" key="6">
    <source>
        <dbReference type="EMBL" id="CAF1266402.1"/>
    </source>
</evidence>
<comment type="subcellular location">
    <subcellularLocation>
        <location evidence="1">Membrane</location>
        <topology evidence="1">Multi-pass membrane protein</topology>
    </subcellularLocation>
</comment>
<reference evidence="6" key="1">
    <citation type="submission" date="2021-02" db="EMBL/GenBank/DDBJ databases">
        <authorList>
            <person name="Nowell W R."/>
        </authorList>
    </citation>
    <scope>NUCLEOTIDE SEQUENCE</scope>
</reference>
<evidence type="ECO:0000259" key="5">
    <source>
        <dbReference type="PROSITE" id="PS51380"/>
    </source>
</evidence>
<accession>A0A815B7I0</accession>
<keyword evidence="2" id="KW-0812">Transmembrane</keyword>
<organism evidence="6 8">
    <name type="scientific">Didymodactylos carnosus</name>
    <dbReference type="NCBI Taxonomy" id="1234261"/>
    <lineage>
        <taxon>Eukaryota</taxon>
        <taxon>Metazoa</taxon>
        <taxon>Spiralia</taxon>
        <taxon>Gnathifera</taxon>
        <taxon>Rotifera</taxon>
        <taxon>Eurotatoria</taxon>
        <taxon>Bdelloidea</taxon>
        <taxon>Philodinida</taxon>
        <taxon>Philodinidae</taxon>
        <taxon>Didymodactylos</taxon>
    </lineage>
</organism>
<comment type="caution">
    <text evidence="6">The sequence shown here is derived from an EMBL/GenBank/DDBJ whole genome shotgun (WGS) entry which is preliminary data.</text>
</comment>
<evidence type="ECO:0000256" key="2">
    <source>
        <dbReference type="ARBA" id="ARBA00022692"/>
    </source>
</evidence>
<dbReference type="InterPro" id="IPR004342">
    <property type="entry name" value="EXS_C"/>
</dbReference>
<proteinExistence type="predicted"/>
<evidence type="ECO:0000256" key="1">
    <source>
        <dbReference type="ARBA" id="ARBA00004141"/>
    </source>
</evidence>
<dbReference type="EMBL" id="CAJNOQ010011003">
    <property type="protein sequence ID" value="CAF1266402.1"/>
    <property type="molecule type" value="Genomic_DNA"/>
</dbReference>
<gene>
    <name evidence="6" type="ORF">GPM918_LOCUS26863</name>
    <name evidence="7" type="ORF">SRO942_LOCUS27084</name>
</gene>
<feature type="domain" description="EXS" evidence="5">
    <location>
        <begin position="1"/>
        <end position="115"/>
    </location>
</feature>
<dbReference type="GO" id="GO:0005794">
    <property type="term" value="C:Golgi apparatus"/>
    <property type="evidence" value="ECO:0007669"/>
    <property type="project" value="TreeGrafter"/>
</dbReference>
<evidence type="ECO:0000256" key="3">
    <source>
        <dbReference type="ARBA" id="ARBA00022989"/>
    </source>
</evidence>
<keyword evidence="3" id="KW-1133">Transmembrane helix</keyword>
<keyword evidence="8" id="KW-1185">Reference proteome</keyword>
<dbReference type="Proteomes" id="UP000681722">
    <property type="component" value="Unassembled WGS sequence"/>
</dbReference>
<dbReference type="PANTHER" id="PTHR10783:SF103">
    <property type="entry name" value="SOLUTE CARRIER FAMILY 53 MEMBER 1"/>
    <property type="match status" value="1"/>
</dbReference>
<dbReference type="GO" id="GO:0006817">
    <property type="term" value="P:phosphate ion transport"/>
    <property type="evidence" value="ECO:0007669"/>
    <property type="project" value="TreeGrafter"/>
</dbReference>
<dbReference type="GO" id="GO:0016036">
    <property type="term" value="P:cellular response to phosphate starvation"/>
    <property type="evidence" value="ECO:0007669"/>
    <property type="project" value="TreeGrafter"/>
</dbReference>
<dbReference type="GO" id="GO:0000822">
    <property type="term" value="F:inositol hexakisphosphate binding"/>
    <property type="evidence" value="ECO:0007669"/>
    <property type="project" value="TreeGrafter"/>
</dbReference>
<dbReference type="PROSITE" id="PS51380">
    <property type="entry name" value="EXS"/>
    <property type="match status" value="1"/>
</dbReference>
<sequence>MDWGFFDKNADENKYLREQIVYPSKIYYYAAIIEDFILRYIWVINVFIYFRTPSAEYADIIGFAFGIVEVIRRFIWNFFRLENEHLNNCGEFRAVRDISIRATPTDNNYLPLEEMTFQSQSARISKQRRLTSAQERTATSTVETEMTIEKEMPTDSDFVPALQLKFWPDDVQPFFERIKQNRPHLLDLILSKTSMHVVPKWSTKTCVDEQYLEFPYSFLAIEILLAKHRTLNTQVLNETSLSLTQKWIKYVVDILNSGKCTHYFIDEFNIFEPYTPETLEKDKQILLSEVKLDEIIETHMYTAQNQQLLFDTFKLNIQNYISDLKVKDVLPLINDYRTLKEDWIGLFTEIKSQDKELSEALDILSVLRRFDAEKMEDWKTFRKLFLDHNGSSEYAEPIWHGNVVQNEDPIVFV</sequence>
<dbReference type="AlphaFoldDB" id="A0A815B7I0"/>
<dbReference type="PANTHER" id="PTHR10783">
    <property type="entry name" value="XENOTROPIC AND POLYTROPIC RETROVIRUS RECEPTOR 1-RELATED"/>
    <property type="match status" value="1"/>
</dbReference>
<evidence type="ECO:0000313" key="7">
    <source>
        <dbReference type="EMBL" id="CAF4049590.1"/>
    </source>
</evidence>
<dbReference type="OrthoDB" id="9970435at2759"/>
<evidence type="ECO:0000256" key="4">
    <source>
        <dbReference type="ARBA" id="ARBA00023136"/>
    </source>
</evidence>
<dbReference type="EMBL" id="CAJOBC010021088">
    <property type="protein sequence ID" value="CAF4049590.1"/>
    <property type="molecule type" value="Genomic_DNA"/>
</dbReference>
<dbReference type="Proteomes" id="UP000663829">
    <property type="component" value="Unassembled WGS sequence"/>
</dbReference>
<keyword evidence="4" id="KW-0472">Membrane</keyword>
<name>A0A815B7I0_9BILA</name>
<protein>
    <recommendedName>
        <fullName evidence="5">EXS domain-containing protein</fullName>
    </recommendedName>
</protein>
<dbReference type="Pfam" id="PF03124">
    <property type="entry name" value="EXS"/>
    <property type="match status" value="1"/>
</dbReference>